<accession>A0A8H5NQ52</accession>
<sequence>MTIAGHLVRECAAITAEEQSLGTAVSDTAVDITQDVYAKYTAVDGVRYVKSLYNTASDSGDQDHPTLLSKKGPTPITKSWWRVLDTSNDTKQIAMKSDGIKLRNIAISDETRPDASGNYVSWADPSHPDNIIDIMTLEPIDVFPEGLKMMSFDCNASGTTGYTAVTGGTSVAMIHAHGRGDTSFYADMDGAFPRDFFIHMPLDDREYVTEICRSSRPIKDEIPFSERVVLQSLA</sequence>
<protein>
    <submittedName>
        <fullName evidence="1">Uncharacterized protein</fullName>
    </submittedName>
</protein>
<keyword evidence="2" id="KW-1185">Reference proteome</keyword>
<gene>
    <name evidence="1" type="ORF">FPANT_11541</name>
</gene>
<evidence type="ECO:0000313" key="1">
    <source>
        <dbReference type="EMBL" id="KAF5574926.1"/>
    </source>
</evidence>
<organism evidence="1 2">
    <name type="scientific">Fusarium pseudoanthophilum</name>
    <dbReference type="NCBI Taxonomy" id="48495"/>
    <lineage>
        <taxon>Eukaryota</taxon>
        <taxon>Fungi</taxon>
        <taxon>Dikarya</taxon>
        <taxon>Ascomycota</taxon>
        <taxon>Pezizomycotina</taxon>
        <taxon>Sordariomycetes</taxon>
        <taxon>Hypocreomycetidae</taxon>
        <taxon>Hypocreales</taxon>
        <taxon>Nectriaceae</taxon>
        <taxon>Fusarium</taxon>
        <taxon>Fusarium fujikuroi species complex</taxon>
    </lineage>
</organism>
<comment type="caution">
    <text evidence="1">The sequence shown here is derived from an EMBL/GenBank/DDBJ whole genome shotgun (WGS) entry which is preliminary data.</text>
</comment>
<dbReference type="Proteomes" id="UP000544095">
    <property type="component" value="Unassembled WGS sequence"/>
</dbReference>
<dbReference type="AlphaFoldDB" id="A0A8H5NQ52"/>
<dbReference type="EMBL" id="JAAOAR010000709">
    <property type="protein sequence ID" value="KAF5574926.1"/>
    <property type="molecule type" value="Genomic_DNA"/>
</dbReference>
<name>A0A8H5NQ52_9HYPO</name>
<evidence type="ECO:0000313" key="2">
    <source>
        <dbReference type="Proteomes" id="UP000544095"/>
    </source>
</evidence>
<reference evidence="1 2" key="1">
    <citation type="submission" date="2020-05" db="EMBL/GenBank/DDBJ databases">
        <title>Identification and distribution of gene clusters putatively required for synthesis of sphingolipid metabolism inhibitors in phylogenetically diverse species of the filamentous fungus Fusarium.</title>
        <authorList>
            <person name="Kim H.-S."/>
            <person name="Busman M."/>
            <person name="Brown D.W."/>
            <person name="Divon H."/>
            <person name="Uhlig S."/>
            <person name="Proctor R.H."/>
        </authorList>
    </citation>
    <scope>NUCLEOTIDE SEQUENCE [LARGE SCALE GENOMIC DNA]</scope>
    <source>
        <strain evidence="1 2">NRRL 25211</strain>
    </source>
</reference>
<proteinExistence type="predicted"/>